<feature type="domain" description="Response regulatory" evidence="7">
    <location>
        <begin position="519"/>
        <end position="634"/>
    </location>
</feature>
<dbReference type="CDD" id="cd00156">
    <property type="entry name" value="REC"/>
    <property type="match status" value="1"/>
</dbReference>
<feature type="modified residue" description="4-aspartylphosphate" evidence="4">
    <location>
        <position position="568"/>
    </location>
</feature>
<protein>
    <recommendedName>
        <fullName evidence="2">histidine kinase</fullName>
        <ecNumber evidence="2">2.7.13.3</ecNumber>
    </recommendedName>
</protein>
<reference evidence="8 9" key="1">
    <citation type="submission" date="2016-12" db="EMBL/GenBank/DDBJ databases">
        <authorList>
            <person name="Song W.-J."/>
            <person name="Kurnit D.M."/>
        </authorList>
    </citation>
    <scope>NUCLEOTIDE SEQUENCE [LARGE SCALE GENOMIC DNA]</scope>
    <source>
        <strain evidence="8 9">DSM 18488</strain>
    </source>
</reference>
<keyword evidence="5" id="KW-0175">Coiled coil</keyword>
<dbReference type="CDD" id="cd00082">
    <property type="entry name" value="HisKA"/>
    <property type="match status" value="1"/>
</dbReference>
<dbReference type="STRING" id="1121416.SAMN02745220_01950"/>
<dbReference type="Pfam" id="PF13426">
    <property type="entry name" value="PAS_9"/>
    <property type="match status" value="1"/>
</dbReference>
<name>A0A1M7Y5H6_9BACT</name>
<evidence type="ECO:0000313" key="8">
    <source>
        <dbReference type="EMBL" id="SHO47747.1"/>
    </source>
</evidence>
<dbReference type="InterPro" id="IPR036097">
    <property type="entry name" value="HisK_dim/P_sf"/>
</dbReference>
<evidence type="ECO:0000256" key="3">
    <source>
        <dbReference type="ARBA" id="ARBA00022553"/>
    </source>
</evidence>
<evidence type="ECO:0000259" key="6">
    <source>
        <dbReference type="PROSITE" id="PS50109"/>
    </source>
</evidence>
<dbReference type="EMBL" id="FRFE01000008">
    <property type="protein sequence ID" value="SHO47747.1"/>
    <property type="molecule type" value="Genomic_DNA"/>
</dbReference>
<dbReference type="InterPro" id="IPR003594">
    <property type="entry name" value="HATPase_dom"/>
</dbReference>
<sequence length="637" mass="69909">MSANPHILLVDDEPRFVDSLESILGHYGYVCKKALTGTEAVELLKKHTFDLALLDVALPDMSGCDIAGYIKKSCVQTAVIMLTGIRTVETAVEAMKQGAYDFLTKPLNHELLLKTLEKGIEHHRLKDALASSEQKFRLLAEAAWEGVAFHESGIIVEANKPFLEMFGYGQDDLKAGLRVEDLLASETVKKSAENGLVSAGVSCTGKGRKKDGTALPVEIRFCSMDYNGKPVKVLVVRDLTERIRAEQENLELQKKLAEANKLNALGLMAGQVAHDLNNILTGIVSYPDLLLMQMDKSDKHYEQIQKIQSAGKRAAAVVSDLVAITRGKTQQKTVENINDLVVQYLSSLEHGERLALYSDVAIETSLRMDIWNVCCSTPHIHKVLLNLIGNAVEAVQENGVVRISTENCHFNHPMRDTNDQAQGDEYVKLVVADTGPGIDDKDIDHIFNPFYSTKVMGKSGTGLGLSVVWNIVQDHGGWIEVKDNAPGAMFEIYLPATRDQICQVDLPAGEPVGRGRGERILIVDDQAEQNEVLEIALSGLGYSTYSVTSGEAAIDFVKNEPVDLLLMDMIMGKGLNGRETLETIFKDNPAQKAIVVSGYAKREEIEKTRNLGVSLFLEKPVTLARISAAIQQTLTLN</sequence>
<proteinExistence type="predicted"/>
<dbReference type="AlphaFoldDB" id="A0A1M7Y5H6"/>
<dbReference type="PANTHER" id="PTHR43547:SF2">
    <property type="entry name" value="HYBRID SIGNAL TRANSDUCTION HISTIDINE KINASE C"/>
    <property type="match status" value="1"/>
</dbReference>
<dbReference type="Gene3D" id="3.40.50.2300">
    <property type="match status" value="2"/>
</dbReference>
<evidence type="ECO:0000256" key="5">
    <source>
        <dbReference type="SAM" id="Coils"/>
    </source>
</evidence>
<evidence type="ECO:0000256" key="2">
    <source>
        <dbReference type="ARBA" id="ARBA00012438"/>
    </source>
</evidence>
<dbReference type="RefSeq" id="WP_073613262.1">
    <property type="nucleotide sequence ID" value="NZ_FRFE01000008.1"/>
</dbReference>
<evidence type="ECO:0000259" key="7">
    <source>
        <dbReference type="PROSITE" id="PS50110"/>
    </source>
</evidence>
<gene>
    <name evidence="8" type="ORF">SAMN02745220_01950</name>
</gene>
<dbReference type="SMART" id="SM00448">
    <property type="entry name" value="REC"/>
    <property type="match status" value="2"/>
</dbReference>
<keyword evidence="9" id="KW-1185">Reference proteome</keyword>
<feature type="modified residue" description="4-aspartylphosphate" evidence="4">
    <location>
        <position position="55"/>
    </location>
</feature>
<dbReference type="InterPro" id="IPR005467">
    <property type="entry name" value="His_kinase_dom"/>
</dbReference>
<dbReference type="Pfam" id="PF00072">
    <property type="entry name" value="Response_reg"/>
    <property type="match status" value="2"/>
</dbReference>
<feature type="domain" description="Response regulatory" evidence="7">
    <location>
        <begin position="6"/>
        <end position="120"/>
    </location>
</feature>
<dbReference type="EC" id="2.7.13.3" evidence="2"/>
<dbReference type="PROSITE" id="PS50110">
    <property type="entry name" value="RESPONSE_REGULATORY"/>
    <property type="match status" value="2"/>
</dbReference>
<dbReference type="PROSITE" id="PS50109">
    <property type="entry name" value="HIS_KIN"/>
    <property type="match status" value="1"/>
</dbReference>
<dbReference type="Pfam" id="PF02518">
    <property type="entry name" value="HATPase_c"/>
    <property type="match status" value="1"/>
</dbReference>
<dbReference type="InterPro" id="IPR001789">
    <property type="entry name" value="Sig_transdc_resp-reg_receiver"/>
</dbReference>
<dbReference type="InterPro" id="IPR036890">
    <property type="entry name" value="HATPase_C_sf"/>
</dbReference>
<dbReference type="SUPFAM" id="SSF55874">
    <property type="entry name" value="ATPase domain of HSP90 chaperone/DNA topoisomerase II/histidine kinase"/>
    <property type="match status" value="1"/>
</dbReference>
<dbReference type="SMART" id="SM00387">
    <property type="entry name" value="HATPase_c"/>
    <property type="match status" value="1"/>
</dbReference>
<keyword evidence="3 4" id="KW-0597">Phosphoprotein</keyword>
<dbReference type="Gene3D" id="3.30.565.10">
    <property type="entry name" value="Histidine kinase-like ATPase, C-terminal domain"/>
    <property type="match status" value="1"/>
</dbReference>
<evidence type="ECO:0000313" key="9">
    <source>
        <dbReference type="Proteomes" id="UP000184603"/>
    </source>
</evidence>
<organism evidence="8 9">
    <name type="scientific">Desulfopila aestuarii DSM 18488</name>
    <dbReference type="NCBI Taxonomy" id="1121416"/>
    <lineage>
        <taxon>Bacteria</taxon>
        <taxon>Pseudomonadati</taxon>
        <taxon>Thermodesulfobacteriota</taxon>
        <taxon>Desulfobulbia</taxon>
        <taxon>Desulfobulbales</taxon>
        <taxon>Desulfocapsaceae</taxon>
        <taxon>Desulfopila</taxon>
    </lineage>
</organism>
<dbReference type="Gene3D" id="3.30.450.20">
    <property type="entry name" value="PAS domain"/>
    <property type="match status" value="1"/>
</dbReference>
<accession>A0A1M7Y5H6</accession>
<comment type="catalytic activity">
    <reaction evidence="1">
        <text>ATP + protein L-histidine = ADP + protein N-phospho-L-histidine.</text>
        <dbReference type="EC" id="2.7.13.3"/>
    </reaction>
</comment>
<dbReference type="SUPFAM" id="SSF52172">
    <property type="entry name" value="CheY-like"/>
    <property type="match status" value="2"/>
</dbReference>
<feature type="coiled-coil region" evidence="5">
    <location>
        <begin position="236"/>
        <end position="265"/>
    </location>
</feature>
<dbReference type="InterPro" id="IPR004358">
    <property type="entry name" value="Sig_transdc_His_kin-like_C"/>
</dbReference>
<dbReference type="SMART" id="SM00388">
    <property type="entry name" value="HisKA"/>
    <property type="match status" value="1"/>
</dbReference>
<dbReference type="OrthoDB" id="45683at2"/>
<dbReference type="Gene3D" id="1.10.287.130">
    <property type="match status" value="1"/>
</dbReference>
<dbReference type="SUPFAM" id="SSF55785">
    <property type="entry name" value="PYP-like sensor domain (PAS domain)"/>
    <property type="match status" value="1"/>
</dbReference>
<dbReference type="SUPFAM" id="SSF47384">
    <property type="entry name" value="Homodimeric domain of signal transducing histidine kinase"/>
    <property type="match status" value="1"/>
</dbReference>
<dbReference type="Proteomes" id="UP000184603">
    <property type="component" value="Unassembled WGS sequence"/>
</dbReference>
<dbReference type="PRINTS" id="PR00344">
    <property type="entry name" value="BCTRLSENSOR"/>
</dbReference>
<dbReference type="InterPro" id="IPR000014">
    <property type="entry name" value="PAS"/>
</dbReference>
<dbReference type="PANTHER" id="PTHR43547">
    <property type="entry name" value="TWO-COMPONENT HISTIDINE KINASE"/>
    <property type="match status" value="1"/>
</dbReference>
<dbReference type="InterPro" id="IPR011006">
    <property type="entry name" value="CheY-like_superfamily"/>
</dbReference>
<dbReference type="GO" id="GO:0000155">
    <property type="term" value="F:phosphorelay sensor kinase activity"/>
    <property type="evidence" value="ECO:0007669"/>
    <property type="project" value="InterPro"/>
</dbReference>
<evidence type="ECO:0000256" key="4">
    <source>
        <dbReference type="PROSITE-ProRule" id="PRU00169"/>
    </source>
</evidence>
<dbReference type="NCBIfam" id="TIGR00229">
    <property type="entry name" value="sensory_box"/>
    <property type="match status" value="1"/>
</dbReference>
<dbReference type="InterPro" id="IPR035965">
    <property type="entry name" value="PAS-like_dom_sf"/>
</dbReference>
<dbReference type="Pfam" id="PF00512">
    <property type="entry name" value="HisKA"/>
    <property type="match status" value="1"/>
</dbReference>
<feature type="domain" description="Histidine kinase" evidence="6">
    <location>
        <begin position="271"/>
        <end position="498"/>
    </location>
</feature>
<dbReference type="InterPro" id="IPR003661">
    <property type="entry name" value="HisK_dim/P_dom"/>
</dbReference>
<evidence type="ECO:0000256" key="1">
    <source>
        <dbReference type="ARBA" id="ARBA00000085"/>
    </source>
</evidence>